<keyword evidence="8" id="KW-0548">Nucleotidyltransferase</keyword>
<dbReference type="Gene3D" id="3.40.50.300">
    <property type="entry name" value="P-loop containing nucleotide triphosphate hydrolases"/>
    <property type="match status" value="1"/>
</dbReference>
<evidence type="ECO:0000313" key="11">
    <source>
        <dbReference type="Proteomes" id="UP000294678"/>
    </source>
</evidence>
<dbReference type="CDD" id="cd00009">
    <property type="entry name" value="AAA"/>
    <property type="match status" value="1"/>
</dbReference>
<dbReference type="RefSeq" id="WP_134112759.1">
    <property type="nucleotide sequence ID" value="NZ_SOBG01000003.1"/>
</dbReference>
<dbReference type="GO" id="GO:0046872">
    <property type="term" value="F:metal ion binding"/>
    <property type="evidence" value="ECO:0007669"/>
    <property type="project" value="UniProtKB-KW"/>
</dbReference>
<evidence type="ECO:0000256" key="4">
    <source>
        <dbReference type="ARBA" id="ARBA00022833"/>
    </source>
</evidence>
<dbReference type="Gene3D" id="1.10.8.60">
    <property type="match status" value="1"/>
</dbReference>
<comment type="function">
    <text evidence="8">DNA polymerase III is a complex, multichain enzyme responsible for most of the replicative synthesis in bacteria. This DNA polymerase also exhibits 3' to 5' exonuclease activity.</text>
</comment>
<reference evidence="10 11" key="1">
    <citation type="submission" date="2019-03" db="EMBL/GenBank/DDBJ databases">
        <title>Genomic Encyclopedia of Type Strains, Phase IV (KMG-IV): sequencing the most valuable type-strain genomes for metagenomic binning, comparative biology and taxonomic classification.</title>
        <authorList>
            <person name="Goeker M."/>
        </authorList>
    </citation>
    <scope>NUCLEOTIDE SEQUENCE [LARGE SCALE GENOMIC DNA]</scope>
    <source>
        <strain evidence="10 11">DSM 100055</strain>
    </source>
</reference>
<dbReference type="GO" id="GO:0006261">
    <property type="term" value="P:DNA-templated DNA replication"/>
    <property type="evidence" value="ECO:0007669"/>
    <property type="project" value="TreeGrafter"/>
</dbReference>
<dbReference type="GO" id="GO:0005524">
    <property type="term" value="F:ATP binding"/>
    <property type="evidence" value="ECO:0007669"/>
    <property type="project" value="UniProtKB-KW"/>
</dbReference>
<dbReference type="GO" id="GO:0003677">
    <property type="term" value="F:DNA binding"/>
    <property type="evidence" value="ECO:0007669"/>
    <property type="project" value="InterPro"/>
</dbReference>
<evidence type="ECO:0000256" key="5">
    <source>
        <dbReference type="ARBA" id="ARBA00022840"/>
    </source>
</evidence>
<dbReference type="Proteomes" id="UP000294678">
    <property type="component" value="Unassembled WGS sequence"/>
</dbReference>
<keyword evidence="2" id="KW-0479">Metal-binding</keyword>
<dbReference type="SMART" id="SM00382">
    <property type="entry name" value="AAA"/>
    <property type="match status" value="1"/>
</dbReference>
<dbReference type="AlphaFoldDB" id="A0AA46DZQ7"/>
<evidence type="ECO:0000256" key="6">
    <source>
        <dbReference type="ARBA" id="ARBA00022932"/>
    </source>
</evidence>
<dbReference type="InterPro" id="IPR045085">
    <property type="entry name" value="HLD_clamp_pol_III_gamma_tau"/>
</dbReference>
<evidence type="ECO:0000256" key="1">
    <source>
        <dbReference type="ARBA" id="ARBA00006360"/>
    </source>
</evidence>
<sequence>MKHVTLYRKYRPTNFDEVAGEKDIIKTIRNSLKRDSLAHAYLFTGPRGVGKTTTARLIAKGVSCLRNGITDTPCNECENCIDINNNNFIDLIEIDAASNRGIEEIRALKEKINYQPVKGRKKIYIIDEVHMLTKEAFNALLKTLEEPPSHVIFILATTEPEKILDTIISRCQRYDFSSLSFSEASEKLLEIAANEKKEIDIESLKLIYKKSSGSMRDAISILEKVISSSIEENIVLESVERILGIIPKEKIEKFITIIKSKNIKEGTVFLDELWNKGYDLEGFFKDLAYYIKDMLVSDNKEFEISEYIKIIEIIFDVLNKFKNEEDKRLLGYIIFYKILSENKTDIKIIREMKETTINKNLQMNTKEISKELVINNNITFEMINEKWKEILNVAYSNKISLKAMLFTAKLYKYSENIIYISFPKESAYHRDMMIRDEYSSILENAIEEVLKIKIKVKYVLLGNNNIKEKTKDDFVEKLIEFFDGEIK</sequence>
<accession>A0AA46DZQ7</accession>
<keyword evidence="4" id="KW-0862">Zinc</keyword>
<evidence type="ECO:0000313" key="10">
    <source>
        <dbReference type="EMBL" id="TDT71492.1"/>
    </source>
</evidence>
<name>A0AA46DZQ7_9FUSO</name>
<proteinExistence type="inferred from homology"/>
<dbReference type="PANTHER" id="PTHR11669:SF0">
    <property type="entry name" value="PROTEIN STICHEL-LIKE 2"/>
    <property type="match status" value="1"/>
</dbReference>
<keyword evidence="11" id="KW-1185">Reference proteome</keyword>
<dbReference type="SUPFAM" id="SSF48019">
    <property type="entry name" value="post-AAA+ oligomerization domain-like"/>
    <property type="match status" value="1"/>
</dbReference>
<dbReference type="Pfam" id="PF22608">
    <property type="entry name" value="DNAX_ATPase_lid"/>
    <property type="match status" value="1"/>
</dbReference>
<dbReference type="CDD" id="cd18137">
    <property type="entry name" value="HLD_clamp_pol_III_gamma_tau"/>
    <property type="match status" value="1"/>
</dbReference>
<evidence type="ECO:0000256" key="2">
    <source>
        <dbReference type="ARBA" id="ARBA00022723"/>
    </source>
</evidence>
<keyword evidence="8" id="KW-0235">DNA replication</keyword>
<comment type="subunit">
    <text evidence="8">DNA polymerase III contains a core (composed of alpha, epsilon and theta chains) that associates with a tau subunit. This core dimerizes to form the POLIII' complex. PolIII' associates with the gamma complex (composed of gamma, delta, delta', psi and chi chains) and with the beta chain to form the complete DNA polymerase III complex.</text>
</comment>
<evidence type="ECO:0000256" key="7">
    <source>
        <dbReference type="ARBA" id="ARBA00049244"/>
    </source>
</evidence>
<dbReference type="PRINTS" id="PR00300">
    <property type="entry name" value="CLPPROTEASEA"/>
</dbReference>
<dbReference type="PANTHER" id="PTHR11669">
    <property type="entry name" value="REPLICATION FACTOR C / DNA POLYMERASE III GAMMA-TAU SUBUNIT"/>
    <property type="match status" value="1"/>
</dbReference>
<evidence type="ECO:0000259" key="9">
    <source>
        <dbReference type="SMART" id="SM00382"/>
    </source>
</evidence>
<dbReference type="InterPro" id="IPR008921">
    <property type="entry name" value="DNA_pol3_clamp-load_cplx_C"/>
</dbReference>
<keyword evidence="5 8" id="KW-0067">ATP-binding</keyword>
<dbReference type="GO" id="GO:0003887">
    <property type="term" value="F:DNA-directed DNA polymerase activity"/>
    <property type="evidence" value="ECO:0007669"/>
    <property type="project" value="UniProtKB-KW"/>
</dbReference>
<protein>
    <recommendedName>
        <fullName evidence="8">DNA polymerase III subunit gamma/tau</fullName>
        <ecNumber evidence="8">2.7.7.7</ecNumber>
    </recommendedName>
</protein>
<organism evidence="10 11">
    <name type="scientific">Hypnocyclicus thermotrophus</name>
    <dbReference type="NCBI Taxonomy" id="1627895"/>
    <lineage>
        <taxon>Bacteria</taxon>
        <taxon>Fusobacteriati</taxon>
        <taxon>Fusobacteriota</taxon>
        <taxon>Fusobacteriia</taxon>
        <taxon>Fusobacteriales</taxon>
        <taxon>Fusobacteriaceae</taxon>
        <taxon>Hypnocyclicus</taxon>
    </lineage>
</organism>
<dbReference type="InterPro" id="IPR050238">
    <property type="entry name" value="DNA_Rep/Repair_Clamp_Loader"/>
</dbReference>
<feature type="domain" description="AAA+ ATPase" evidence="9">
    <location>
        <begin position="37"/>
        <end position="179"/>
    </location>
</feature>
<evidence type="ECO:0000256" key="3">
    <source>
        <dbReference type="ARBA" id="ARBA00022741"/>
    </source>
</evidence>
<comment type="caution">
    <text evidence="10">The sequence shown here is derived from an EMBL/GenBank/DDBJ whole genome shotgun (WGS) entry which is preliminary data.</text>
</comment>
<evidence type="ECO:0000256" key="8">
    <source>
        <dbReference type="RuleBase" id="RU364063"/>
    </source>
</evidence>
<dbReference type="FunFam" id="3.40.50.300:FF:000014">
    <property type="entry name" value="DNA polymerase III subunit gamma/tau"/>
    <property type="match status" value="1"/>
</dbReference>
<gene>
    <name evidence="8" type="primary">dnaX</name>
    <name evidence="10" type="ORF">EV215_0868</name>
</gene>
<dbReference type="InterPro" id="IPR003593">
    <property type="entry name" value="AAA+_ATPase"/>
</dbReference>
<keyword evidence="6 8" id="KW-0239">DNA-directed DNA polymerase</keyword>
<dbReference type="InterPro" id="IPR012763">
    <property type="entry name" value="DNA_pol_III_sug/sutau_N"/>
</dbReference>
<dbReference type="EMBL" id="SOBG01000003">
    <property type="protein sequence ID" value="TDT71492.1"/>
    <property type="molecule type" value="Genomic_DNA"/>
</dbReference>
<dbReference type="NCBIfam" id="TIGR02397">
    <property type="entry name" value="dnaX_nterm"/>
    <property type="match status" value="1"/>
</dbReference>
<dbReference type="GO" id="GO:0009360">
    <property type="term" value="C:DNA polymerase III complex"/>
    <property type="evidence" value="ECO:0007669"/>
    <property type="project" value="InterPro"/>
</dbReference>
<dbReference type="SUPFAM" id="SSF52540">
    <property type="entry name" value="P-loop containing nucleoside triphosphate hydrolases"/>
    <property type="match status" value="1"/>
</dbReference>
<dbReference type="EC" id="2.7.7.7" evidence="8"/>
<comment type="similarity">
    <text evidence="1 8">Belongs to the DnaX/STICHEL family.</text>
</comment>
<dbReference type="InterPro" id="IPR001270">
    <property type="entry name" value="ClpA/B"/>
</dbReference>
<comment type="catalytic activity">
    <reaction evidence="7 8">
        <text>DNA(n) + a 2'-deoxyribonucleoside 5'-triphosphate = DNA(n+1) + diphosphate</text>
        <dbReference type="Rhea" id="RHEA:22508"/>
        <dbReference type="Rhea" id="RHEA-COMP:17339"/>
        <dbReference type="Rhea" id="RHEA-COMP:17340"/>
        <dbReference type="ChEBI" id="CHEBI:33019"/>
        <dbReference type="ChEBI" id="CHEBI:61560"/>
        <dbReference type="ChEBI" id="CHEBI:173112"/>
        <dbReference type="EC" id="2.7.7.7"/>
    </reaction>
</comment>
<dbReference type="InterPro" id="IPR027417">
    <property type="entry name" value="P-loop_NTPase"/>
</dbReference>
<dbReference type="Pfam" id="PF13177">
    <property type="entry name" value="DNA_pol3_delta2"/>
    <property type="match status" value="1"/>
</dbReference>
<dbReference type="NCBIfam" id="NF004046">
    <property type="entry name" value="PRK05563.1"/>
    <property type="match status" value="1"/>
</dbReference>
<keyword evidence="3 8" id="KW-0547">Nucleotide-binding</keyword>
<keyword evidence="8" id="KW-0808">Transferase</keyword>